<sequence length="197" mass="21824">MQRCGIVIDRVVNRSRAAQLAHHLGEGGPALVEPVLHDRTQGRVVAREGQRLDLAGVPGGSGRAEHFACRGQERLHRGDGRLLRLLLERLRDRRERERLDDDAKEVTTGGADLRNRSRGQVGCGGDLPASDARDTALGEQLGRRRQDPLPLPPFHGATPIRAPRERPAAPRRGCVPPDLARRSSRRRPARHQPRAPR</sequence>
<proteinExistence type="predicted"/>
<evidence type="ECO:0000313" key="2">
    <source>
        <dbReference type="EMBL" id="CAB4999922.1"/>
    </source>
</evidence>
<reference evidence="2" key="1">
    <citation type="submission" date="2020-05" db="EMBL/GenBank/DDBJ databases">
        <authorList>
            <person name="Chiriac C."/>
            <person name="Salcher M."/>
            <person name="Ghai R."/>
            <person name="Kavagutti S V."/>
        </authorList>
    </citation>
    <scope>NUCLEOTIDE SEQUENCE</scope>
</reference>
<evidence type="ECO:0000256" key="1">
    <source>
        <dbReference type="SAM" id="MobiDB-lite"/>
    </source>
</evidence>
<dbReference type="EMBL" id="CAFBOM010000284">
    <property type="protein sequence ID" value="CAB4999922.1"/>
    <property type="molecule type" value="Genomic_DNA"/>
</dbReference>
<protein>
    <submittedName>
        <fullName evidence="2">Unannotated protein</fullName>
    </submittedName>
</protein>
<gene>
    <name evidence="2" type="ORF">UFOPK3957_01512</name>
</gene>
<name>A0A6J7PAZ6_9ZZZZ</name>
<feature type="region of interest" description="Disordered" evidence="1">
    <location>
        <begin position="97"/>
        <end position="197"/>
    </location>
</feature>
<feature type="compositionally biased region" description="Basic residues" evidence="1">
    <location>
        <begin position="182"/>
        <end position="197"/>
    </location>
</feature>
<dbReference type="AlphaFoldDB" id="A0A6J7PAZ6"/>
<feature type="compositionally biased region" description="Basic and acidic residues" evidence="1">
    <location>
        <begin position="131"/>
        <end position="147"/>
    </location>
</feature>
<accession>A0A6J7PAZ6</accession>
<organism evidence="2">
    <name type="scientific">freshwater metagenome</name>
    <dbReference type="NCBI Taxonomy" id="449393"/>
    <lineage>
        <taxon>unclassified sequences</taxon>
        <taxon>metagenomes</taxon>
        <taxon>ecological metagenomes</taxon>
    </lineage>
</organism>